<evidence type="ECO:0000313" key="4">
    <source>
        <dbReference type="EMBL" id="OZS73382.1"/>
    </source>
</evidence>
<dbReference type="PANTHER" id="PTHR34611">
    <property type="match status" value="1"/>
</dbReference>
<comment type="caution">
    <text evidence="4">The sequence shown here is derived from an EMBL/GenBank/DDBJ whole genome shotgun (WGS) entry which is preliminary data.</text>
</comment>
<evidence type="ECO:0000259" key="2">
    <source>
        <dbReference type="Pfam" id="PF04754"/>
    </source>
</evidence>
<evidence type="ECO:0000256" key="1">
    <source>
        <dbReference type="ARBA" id="ARBA00009787"/>
    </source>
</evidence>
<dbReference type="InterPro" id="IPR051699">
    <property type="entry name" value="Rpn/YhgA-like_nuclease"/>
</dbReference>
<dbReference type="GeneID" id="92274453"/>
<reference evidence="4 5" key="1">
    <citation type="submission" date="2017-07" db="EMBL/GenBank/DDBJ databases">
        <title>blaIMP-27 on transferable plasmids in Proteus mirabilis and Providencia rettgeri.</title>
        <authorList>
            <person name="Potter R."/>
        </authorList>
    </citation>
    <scope>NUCLEOTIDE SEQUENCE [LARGE SCALE GENOMIC DNA]</scope>
    <source>
        <strain evidence="4 5">PR1</strain>
    </source>
</reference>
<dbReference type="InterPro" id="IPR006842">
    <property type="entry name" value="Transposase_31"/>
</dbReference>
<proteinExistence type="inferred from homology"/>
<dbReference type="GO" id="GO:1990238">
    <property type="term" value="F:double-stranded DNA endonuclease activity"/>
    <property type="evidence" value="ECO:0007669"/>
    <property type="project" value="TreeGrafter"/>
</dbReference>
<comment type="similarity">
    <text evidence="1">Belongs to the Rpn/YhgA-like nuclease family.</text>
</comment>
<protein>
    <submittedName>
        <fullName evidence="4">Transposase</fullName>
    </submittedName>
</protein>
<feature type="domain" description="Transposase (putative) YhgA-like" evidence="2">
    <location>
        <begin position="10"/>
        <end position="209"/>
    </location>
</feature>
<dbReference type="Pfam" id="PF04754">
    <property type="entry name" value="Transposase_31"/>
    <property type="match status" value="1"/>
</dbReference>
<evidence type="ECO:0000313" key="3">
    <source>
        <dbReference type="EMBL" id="CAB5673330.1"/>
    </source>
</evidence>
<gene>
    <name evidence="4" type="ORF">CHI95_16855</name>
    <name evidence="3" type="ORF">GHA_00872</name>
</gene>
<reference evidence="3" key="2">
    <citation type="submission" date="2020-05" db="EMBL/GenBank/DDBJ databases">
        <authorList>
            <person name="Delgado-Blas J."/>
        </authorList>
    </citation>
    <scope>NUCLEOTIDE SEQUENCE</scope>
    <source>
        <strain evidence="3">BB1453</strain>
    </source>
</reference>
<sequence>MKRKNISAVHDAAFKRFMSNIDSARDFFEIHLPKHIKSLCDFTTLKLTNSSFIDKQLRSRLSDVLYSVQTSHGTGYIYLLVEHQSTPDKLMAWRLMHYAFLAMNQHMQQGSTVLPLVVPILFYHGTRSPYPYTQLWTDCFPQPKLANTLYTQSFPLVDITVIDDNELVNHRKIAVMELAMKHKRLRDEFHHVLPLLAQALNQHYNSDNDVVTIINYLFSALDSTDFEKFIYTLEAQTEKHKETIMNIAQRLHNKGHQEGLLEGLQKGKQEGLQKGLQEGVQKTKTTLARNLLINGVSPEIIMKSTGLSRDELTSLK</sequence>
<dbReference type="GO" id="GO:0006310">
    <property type="term" value="P:DNA recombination"/>
    <property type="evidence" value="ECO:0007669"/>
    <property type="project" value="TreeGrafter"/>
</dbReference>
<dbReference type="EMBL" id="NOWC01000022">
    <property type="protein sequence ID" value="OZS73382.1"/>
    <property type="molecule type" value="Genomic_DNA"/>
</dbReference>
<dbReference type="InterPro" id="IPR010106">
    <property type="entry name" value="RpnA"/>
</dbReference>
<dbReference type="PANTHER" id="PTHR34611:SF2">
    <property type="entry name" value="INACTIVE RECOMBINATION-PROMOTING NUCLEASE-LIKE PROTEIN RPNE-RELATED"/>
    <property type="match status" value="1"/>
</dbReference>
<dbReference type="RefSeq" id="WP_004259881.1">
    <property type="nucleotide sequence ID" value="NZ_ABDWLN020000029.1"/>
</dbReference>
<dbReference type="Proteomes" id="UP000216001">
    <property type="component" value="Unassembled WGS sequence"/>
</dbReference>
<organism evidence="4 5">
    <name type="scientific">Providencia rettgeri</name>
    <dbReference type="NCBI Taxonomy" id="587"/>
    <lineage>
        <taxon>Bacteria</taxon>
        <taxon>Pseudomonadati</taxon>
        <taxon>Pseudomonadota</taxon>
        <taxon>Gammaproteobacteria</taxon>
        <taxon>Enterobacterales</taxon>
        <taxon>Morganellaceae</taxon>
        <taxon>Providencia</taxon>
    </lineage>
</organism>
<dbReference type="AlphaFoldDB" id="A0A264VQ17"/>
<evidence type="ECO:0000313" key="5">
    <source>
        <dbReference type="Proteomes" id="UP000216001"/>
    </source>
</evidence>
<name>A0A264VQ17_PRORE</name>
<dbReference type="EMBL" id="CAHPSF010000002">
    <property type="protein sequence ID" value="CAB5673330.1"/>
    <property type="molecule type" value="Genomic_DNA"/>
</dbReference>
<accession>A0A264VQ17</accession>
<dbReference type="NCBIfam" id="TIGR01784">
    <property type="entry name" value="T_den_put_tspse"/>
    <property type="match status" value="1"/>
</dbReference>
<dbReference type="Proteomes" id="UP000834611">
    <property type="component" value="Unassembled WGS sequence"/>
</dbReference>